<evidence type="ECO:0000259" key="9">
    <source>
        <dbReference type="PROSITE" id="PS51826"/>
    </source>
</evidence>
<evidence type="ECO:0000313" key="10">
    <source>
        <dbReference type="EMBL" id="NNG38133.1"/>
    </source>
</evidence>
<dbReference type="Pfam" id="PF00364">
    <property type="entry name" value="Biotin_lipoyl"/>
    <property type="match status" value="1"/>
</dbReference>
<dbReference type="InterPro" id="IPR004167">
    <property type="entry name" value="PSBD"/>
</dbReference>
<name>A0A849AEA9_9MICO</name>
<dbReference type="CDD" id="cd06849">
    <property type="entry name" value="lipoyl_domain"/>
    <property type="match status" value="1"/>
</dbReference>
<keyword evidence="5 6" id="KW-0012">Acyltransferase</keyword>
<dbReference type="SUPFAM" id="SSF51230">
    <property type="entry name" value="Single hybrid motif"/>
    <property type="match status" value="1"/>
</dbReference>
<keyword evidence="4 6" id="KW-0450">Lipoyl</keyword>
<dbReference type="GO" id="GO:0031405">
    <property type="term" value="F:lipoic acid binding"/>
    <property type="evidence" value="ECO:0007669"/>
    <property type="project" value="TreeGrafter"/>
</dbReference>
<evidence type="ECO:0000313" key="11">
    <source>
        <dbReference type="Proteomes" id="UP000557772"/>
    </source>
</evidence>
<dbReference type="SUPFAM" id="SSF52777">
    <property type="entry name" value="CoA-dependent acyltransferases"/>
    <property type="match status" value="1"/>
</dbReference>
<dbReference type="SUPFAM" id="SSF47005">
    <property type="entry name" value="Peripheral subunit-binding domain of 2-oxo acid dehydrogenase complex"/>
    <property type="match status" value="1"/>
</dbReference>
<evidence type="ECO:0000259" key="8">
    <source>
        <dbReference type="PROSITE" id="PS50968"/>
    </source>
</evidence>
<feature type="region of interest" description="Disordered" evidence="7">
    <location>
        <begin position="80"/>
        <end position="125"/>
    </location>
</feature>
<dbReference type="InterPro" id="IPR023213">
    <property type="entry name" value="CAT-like_dom_sf"/>
</dbReference>
<dbReference type="GO" id="GO:0016407">
    <property type="term" value="F:acetyltransferase activity"/>
    <property type="evidence" value="ECO:0007669"/>
    <property type="project" value="TreeGrafter"/>
</dbReference>
<proteinExistence type="inferred from homology"/>
<organism evidence="10 11">
    <name type="scientific">Flexivirga aerilata</name>
    <dbReference type="NCBI Taxonomy" id="1656889"/>
    <lineage>
        <taxon>Bacteria</taxon>
        <taxon>Bacillati</taxon>
        <taxon>Actinomycetota</taxon>
        <taxon>Actinomycetes</taxon>
        <taxon>Micrococcales</taxon>
        <taxon>Dermacoccaceae</taxon>
        <taxon>Flexivirga</taxon>
    </lineage>
</organism>
<evidence type="ECO:0000256" key="4">
    <source>
        <dbReference type="ARBA" id="ARBA00022823"/>
    </source>
</evidence>
<dbReference type="InterPro" id="IPR001078">
    <property type="entry name" value="2-oxoacid_DH_actylTfrase"/>
</dbReference>
<evidence type="ECO:0000256" key="2">
    <source>
        <dbReference type="ARBA" id="ARBA00007317"/>
    </source>
</evidence>
<dbReference type="PROSITE" id="PS50968">
    <property type="entry name" value="BIOTINYL_LIPOYL"/>
    <property type="match status" value="1"/>
</dbReference>
<dbReference type="PANTHER" id="PTHR43178:SF5">
    <property type="entry name" value="LIPOAMIDE ACYLTRANSFERASE COMPONENT OF BRANCHED-CHAIN ALPHA-KETO ACID DEHYDROGENASE COMPLEX, MITOCHONDRIAL"/>
    <property type="match status" value="1"/>
</dbReference>
<protein>
    <recommendedName>
        <fullName evidence="6">Dihydrolipoamide acetyltransferase component of pyruvate dehydrogenase complex</fullName>
        <ecNumber evidence="6">2.3.1.-</ecNumber>
    </recommendedName>
</protein>
<feature type="compositionally biased region" description="Low complexity" evidence="7">
    <location>
        <begin position="137"/>
        <end position="147"/>
    </location>
</feature>
<dbReference type="InterPro" id="IPR050743">
    <property type="entry name" value="2-oxoacid_DH_E2_comp"/>
</dbReference>
<evidence type="ECO:0000256" key="5">
    <source>
        <dbReference type="ARBA" id="ARBA00023315"/>
    </source>
</evidence>
<dbReference type="RefSeq" id="WP_171151617.1">
    <property type="nucleotide sequence ID" value="NZ_JABENB010000001.1"/>
</dbReference>
<reference evidence="10 11" key="1">
    <citation type="submission" date="2020-05" db="EMBL/GenBank/DDBJ databases">
        <title>Flexivirga sp. ID2601S isolated from air conditioner.</title>
        <authorList>
            <person name="Kim D.H."/>
        </authorList>
    </citation>
    <scope>NUCLEOTIDE SEQUENCE [LARGE SCALE GENOMIC DNA]</scope>
    <source>
        <strain evidence="10 11">ID2601S</strain>
    </source>
</reference>
<sequence length="554" mass="55141">MAEQTFNLPDLGEGLTEAEVVEWLVADGDDVLVDQHVVVVETAKATVEVPCPYAGKVSRRHGSEGEVVAVGAPLVTVTQGVSGDASGDSAAGGSPAGDGSAAAPGAAPDGAASGDASGDSGSGDSGSGAVLIGYGTAADSAAPSGGRRAARAARRTARGTATRPPSPAPAPPAPAPGGPAPAPAPEQPPVTAPSATDAPIAPSLGEEAVSRGKDAGAGVDWGAGVDTGTGAGGAAASPKVISPIVRKLAADRGIDLRSVRPGPGGVIRRADVDAVDPVDAADARGVNAASAPAAGGVNAAGVDASSVHAAGATSLAAAAGAAPVIPAEGDERVPLTGIRRIVAEKLSQSRREIPDATTWVDVDATGLVGARRAIGLERAGILALLGRICVAALHRFPELNSSVDTERGEIVRHRAVHLGFAADSPRGLVVPVIHDTDRLTTRELASRMVELIDSAREGTLKPADLTGGTFTLNNYGVFGVDGSTPIINHPEAAMLGVGRIIDRPWVVDGELTVRKVAQLGLSFDHRVCDGGVAGGFLRFVADAVEQPLQLLGDV</sequence>
<dbReference type="Proteomes" id="UP000557772">
    <property type="component" value="Unassembled WGS sequence"/>
</dbReference>
<dbReference type="InterPro" id="IPR036625">
    <property type="entry name" value="E3-bd_dom_sf"/>
</dbReference>
<accession>A0A849AEA9</accession>
<evidence type="ECO:0000256" key="3">
    <source>
        <dbReference type="ARBA" id="ARBA00022679"/>
    </source>
</evidence>
<keyword evidence="11" id="KW-1185">Reference proteome</keyword>
<dbReference type="Pfam" id="PF02817">
    <property type="entry name" value="E3_binding"/>
    <property type="match status" value="1"/>
</dbReference>
<dbReference type="EC" id="2.3.1.-" evidence="6"/>
<feature type="compositionally biased region" description="Pro residues" evidence="7">
    <location>
        <begin position="164"/>
        <end position="191"/>
    </location>
</feature>
<comment type="similarity">
    <text evidence="2 6">Belongs to the 2-oxoacid dehydrogenase family.</text>
</comment>
<feature type="domain" description="Lipoyl-binding" evidence="8">
    <location>
        <begin position="3"/>
        <end position="78"/>
    </location>
</feature>
<comment type="caution">
    <text evidence="10">The sequence shown here is derived from an EMBL/GenBank/DDBJ whole genome shotgun (WGS) entry which is preliminary data.</text>
</comment>
<dbReference type="Gene3D" id="2.40.50.100">
    <property type="match status" value="1"/>
</dbReference>
<feature type="region of interest" description="Disordered" evidence="7">
    <location>
        <begin position="137"/>
        <end position="200"/>
    </location>
</feature>
<dbReference type="Pfam" id="PF00198">
    <property type="entry name" value="2-oxoacid_dh"/>
    <property type="match status" value="1"/>
</dbReference>
<dbReference type="InterPro" id="IPR000089">
    <property type="entry name" value="Biotin_lipoyl"/>
</dbReference>
<feature type="compositionally biased region" description="Low complexity" evidence="7">
    <location>
        <begin position="82"/>
        <end position="119"/>
    </location>
</feature>
<evidence type="ECO:0000256" key="6">
    <source>
        <dbReference type="RuleBase" id="RU003423"/>
    </source>
</evidence>
<dbReference type="InterPro" id="IPR011053">
    <property type="entry name" value="Single_hybrid_motif"/>
</dbReference>
<dbReference type="GO" id="GO:0005737">
    <property type="term" value="C:cytoplasm"/>
    <property type="evidence" value="ECO:0007669"/>
    <property type="project" value="TreeGrafter"/>
</dbReference>
<gene>
    <name evidence="10" type="ORF">HJ588_02450</name>
</gene>
<dbReference type="InterPro" id="IPR003016">
    <property type="entry name" value="2-oxoA_DH_lipoyl-BS"/>
</dbReference>
<dbReference type="PROSITE" id="PS00189">
    <property type="entry name" value="LIPOYL"/>
    <property type="match status" value="1"/>
</dbReference>
<evidence type="ECO:0000256" key="7">
    <source>
        <dbReference type="SAM" id="MobiDB-lite"/>
    </source>
</evidence>
<dbReference type="EMBL" id="JABENB010000001">
    <property type="protein sequence ID" value="NNG38133.1"/>
    <property type="molecule type" value="Genomic_DNA"/>
</dbReference>
<evidence type="ECO:0000256" key="1">
    <source>
        <dbReference type="ARBA" id="ARBA00001938"/>
    </source>
</evidence>
<dbReference type="PROSITE" id="PS51826">
    <property type="entry name" value="PSBD"/>
    <property type="match status" value="1"/>
</dbReference>
<dbReference type="PANTHER" id="PTHR43178">
    <property type="entry name" value="DIHYDROLIPOAMIDE ACETYLTRANSFERASE COMPONENT OF PYRUVATE DEHYDROGENASE COMPLEX"/>
    <property type="match status" value="1"/>
</dbReference>
<dbReference type="Gene3D" id="3.30.559.10">
    <property type="entry name" value="Chloramphenicol acetyltransferase-like domain"/>
    <property type="match status" value="1"/>
</dbReference>
<feature type="compositionally biased region" description="Basic residues" evidence="7">
    <location>
        <begin position="148"/>
        <end position="157"/>
    </location>
</feature>
<dbReference type="Gene3D" id="4.10.320.10">
    <property type="entry name" value="E3-binding domain"/>
    <property type="match status" value="1"/>
</dbReference>
<feature type="domain" description="Peripheral subunit-binding (PSBD)" evidence="9">
    <location>
        <begin position="240"/>
        <end position="276"/>
    </location>
</feature>
<keyword evidence="3 6" id="KW-0808">Transferase</keyword>
<comment type="cofactor">
    <cofactor evidence="1 6">
        <name>(R)-lipoate</name>
        <dbReference type="ChEBI" id="CHEBI:83088"/>
    </cofactor>
</comment>
<dbReference type="AlphaFoldDB" id="A0A849AEA9"/>